<dbReference type="Proteomes" id="UP001370348">
    <property type="component" value="Chromosome"/>
</dbReference>
<dbReference type="SUPFAM" id="SSF47336">
    <property type="entry name" value="ACP-like"/>
    <property type="match status" value="1"/>
</dbReference>
<evidence type="ECO:0000313" key="2">
    <source>
        <dbReference type="Proteomes" id="UP001370348"/>
    </source>
</evidence>
<organism evidence="1 2">
    <name type="scientific">Pendulispora albinea</name>
    <dbReference type="NCBI Taxonomy" id="2741071"/>
    <lineage>
        <taxon>Bacteria</taxon>
        <taxon>Pseudomonadati</taxon>
        <taxon>Myxococcota</taxon>
        <taxon>Myxococcia</taxon>
        <taxon>Myxococcales</taxon>
        <taxon>Sorangiineae</taxon>
        <taxon>Pendulisporaceae</taxon>
        <taxon>Pendulispora</taxon>
    </lineage>
</organism>
<accession>A0ABZ2LWF3</accession>
<dbReference type="RefSeq" id="WP_394824903.1">
    <property type="nucleotide sequence ID" value="NZ_CP089984.1"/>
</dbReference>
<dbReference type="InterPro" id="IPR036736">
    <property type="entry name" value="ACP-like_sf"/>
</dbReference>
<name>A0ABZ2LWF3_9BACT</name>
<evidence type="ECO:0008006" key="3">
    <source>
        <dbReference type="Google" id="ProtNLM"/>
    </source>
</evidence>
<dbReference type="EMBL" id="CP089984">
    <property type="protein sequence ID" value="WXB15278.1"/>
    <property type="molecule type" value="Genomic_DNA"/>
</dbReference>
<sequence>MVETRTRAETIELLRRWIRAAHPTPPEEFADDVDLIESRLLSSLQLVEFLLYIEELSGRPVLSEDLRPDQMRTLARIYASFFQEAAR</sequence>
<proteinExistence type="predicted"/>
<dbReference type="Gene3D" id="1.10.1200.10">
    <property type="entry name" value="ACP-like"/>
    <property type="match status" value="1"/>
</dbReference>
<protein>
    <recommendedName>
        <fullName evidence="3">Carrier domain-containing protein</fullName>
    </recommendedName>
</protein>
<evidence type="ECO:0000313" key="1">
    <source>
        <dbReference type="EMBL" id="WXB15278.1"/>
    </source>
</evidence>
<reference evidence="1 2" key="1">
    <citation type="submission" date="2021-12" db="EMBL/GenBank/DDBJ databases">
        <title>Discovery of the Pendulisporaceae a myxobacterial family with distinct sporulation behavior and unique specialized metabolism.</title>
        <authorList>
            <person name="Garcia R."/>
            <person name="Popoff A."/>
            <person name="Bader C.D."/>
            <person name="Loehr J."/>
            <person name="Walesch S."/>
            <person name="Walt C."/>
            <person name="Boldt J."/>
            <person name="Bunk B."/>
            <person name="Haeckl F.J.F.P.J."/>
            <person name="Gunesch A.P."/>
            <person name="Birkelbach J."/>
            <person name="Nuebel U."/>
            <person name="Pietschmann T."/>
            <person name="Bach T."/>
            <person name="Mueller R."/>
        </authorList>
    </citation>
    <scope>NUCLEOTIDE SEQUENCE [LARGE SCALE GENOMIC DNA]</scope>
    <source>
        <strain evidence="1 2">MSr11954</strain>
    </source>
</reference>
<gene>
    <name evidence="1" type="ORF">LZC94_46590</name>
</gene>
<keyword evidence="2" id="KW-1185">Reference proteome</keyword>